<evidence type="ECO:0000313" key="2">
    <source>
        <dbReference type="Proteomes" id="UP000294360"/>
    </source>
</evidence>
<dbReference type="KEGG" id="mtun:MTUNDRAET4_3098"/>
<sequence>MFKVQLYGRGAHGLMEPHDLGLSFATFEDAVKGAEAAANPGECSSGKLTNYRITGASGTVLLDVEVSGSRRRFTHRSECV</sequence>
<dbReference type="Proteomes" id="UP000294360">
    <property type="component" value="Chromosome"/>
</dbReference>
<evidence type="ECO:0000313" key="1">
    <source>
        <dbReference type="EMBL" id="VFU09985.1"/>
    </source>
</evidence>
<reference evidence="1 2" key="1">
    <citation type="submission" date="2019-03" db="EMBL/GenBank/DDBJ databases">
        <authorList>
            <person name="Kox A.R. M."/>
        </authorList>
    </citation>
    <scope>NUCLEOTIDE SEQUENCE [LARGE SCALE GENOMIC DNA]</scope>
    <source>
        <strain evidence="1">MTUNDRAET4 annotated genome</strain>
    </source>
</reference>
<name>A0A4U8Z3G6_METTU</name>
<dbReference type="EMBL" id="LR536450">
    <property type="protein sequence ID" value="VFU09985.1"/>
    <property type="molecule type" value="Genomic_DNA"/>
</dbReference>
<organism evidence="1 2">
    <name type="scientific">Methylocella tundrae</name>
    <dbReference type="NCBI Taxonomy" id="227605"/>
    <lineage>
        <taxon>Bacteria</taxon>
        <taxon>Pseudomonadati</taxon>
        <taxon>Pseudomonadota</taxon>
        <taxon>Alphaproteobacteria</taxon>
        <taxon>Hyphomicrobiales</taxon>
        <taxon>Beijerinckiaceae</taxon>
        <taxon>Methylocella</taxon>
    </lineage>
</organism>
<gene>
    <name evidence="1" type="ORF">MTUNDRAET4_3098</name>
</gene>
<dbReference type="AlphaFoldDB" id="A0A4U8Z3G6"/>
<proteinExistence type="predicted"/>
<protein>
    <submittedName>
        <fullName evidence="1">Uncharacterized protein</fullName>
    </submittedName>
</protein>
<accession>A0A4U8Z3G6</accession>